<keyword evidence="2" id="KW-1185">Reference proteome</keyword>
<dbReference type="EMBL" id="JWHR01000156">
    <property type="protein sequence ID" value="KHS55666.1"/>
    <property type="molecule type" value="Genomic_DNA"/>
</dbReference>
<evidence type="ECO:0000313" key="1">
    <source>
        <dbReference type="EMBL" id="KHS55666.1"/>
    </source>
</evidence>
<dbReference type="AlphaFoldDB" id="A0A0B3VFT9"/>
<reference evidence="1 2" key="1">
    <citation type="submission" date="2014-12" db="EMBL/GenBank/DDBJ databases">
        <title>Draft genome sequence of Terrisporobacter sp. 08-306576, isolated from the blood culture of a bacteremia patient.</title>
        <authorList>
            <person name="Lund L.C."/>
            <person name="Sydenham T.V."/>
            <person name="Hogh S.V."/>
            <person name="Skov M.N."/>
            <person name="Kemp M."/>
            <person name="Justesen U.S."/>
        </authorList>
    </citation>
    <scope>NUCLEOTIDE SEQUENCE [LARGE SCALE GENOMIC DNA]</scope>
    <source>
        <strain evidence="1 2">08-306576</strain>
    </source>
</reference>
<dbReference type="OrthoDB" id="9795264at2"/>
<dbReference type="InterPro" id="IPR021321">
    <property type="entry name" value="DUF2922"/>
</dbReference>
<evidence type="ECO:0008006" key="3">
    <source>
        <dbReference type="Google" id="ProtNLM"/>
    </source>
</evidence>
<organism evidence="1 2">
    <name type="scientific">Terrisporobacter othiniensis</name>
    <dbReference type="NCBI Taxonomy" id="1577792"/>
    <lineage>
        <taxon>Bacteria</taxon>
        <taxon>Bacillati</taxon>
        <taxon>Bacillota</taxon>
        <taxon>Clostridia</taxon>
        <taxon>Peptostreptococcales</taxon>
        <taxon>Peptostreptococcaceae</taxon>
        <taxon>Terrisporobacter</taxon>
    </lineage>
</organism>
<proteinExistence type="predicted"/>
<gene>
    <name evidence="1" type="ORF">QX51_18215</name>
</gene>
<dbReference type="RefSeq" id="WP_039681321.1">
    <property type="nucleotide sequence ID" value="NZ_JAWGXO010000003.1"/>
</dbReference>
<accession>A0A0B3VFT9</accession>
<name>A0A0B3VFT9_9FIRM</name>
<dbReference type="Pfam" id="PF11148">
    <property type="entry name" value="DUF2922"/>
    <property type="match status" value="1"/>
</dbReference>
<protein>
    <recommendedName>
        <fullName evidence="3">DUF2922 domain-containing protein</fullName>
    </recommendedName>
</protein>
<dbReference type="Proteomes" id="UP000031189">
    <property type="component" value="Unassembled WGS sequence"/>
</dbReference>
<dbReference type="STRING" id="1577792.QX51_18215"/>
<evidence type="ECO:0000313" key="2">
    <source>
        <dbReference type="Proteomes" id="UP000031189"/>
    </source>
</evidence>
<sequence length="74" mass="8446">MDEKRLLMTFKNTLGNSFTITVDDPREDLEEQEIIDAMNLIKDKNIFQPKGYDIAACISAKVVDSTTTEYDLEV</sequence>
<comment type="caution">
    <text evidence="1">The sequence shown here is derived from an EMBL/GenBank/DDBJ whole genome shotgun (WGS) entry which is preliminary data.</text>
</comment>